<sequence length="220" mass="23256">MIGVTGKSDGDPLISSIRSQKLHRLSSMASSPPNPSLFCFLLFFLLTAAAAAATAAAAAGPESLEVGLGSEKSTHLRVYFHEVFRGPNVTSINVVKGNENYPSRFGSIDMIDAALRTGADARSRVVGRAQGVSFHVSQEEEALLIEFVLLFTGGEYAGSTLTVVGRVDAAGRGDRAVVGGTGRFLLARGHMVTQVLTSSVDGLVAVYDIYVMHYEGPRHA</sequence>
<dbReference type="EMBL" id="PYDT01000009">
    <property type="protein sequence ID" value="THU49746.1"/>
    <property type="molecule type" value="Genomic_DNA"/>
</dbReference>
<protein>
    <recommendedName>
        <fullName evidence="4">Dirigent protein</fullName>
    </recommendedName>
</protein>
<accession>A0A4V4H3V7</accession>
<dbReference type="InterPro" id="IPR004265">
    <property type="entry name" value="Dirigent"/>
</dbReference>
<evidence type="ECO:0000313" key="5">
    <source>
        <dbReference type="EMBL" id="THU49746.1"/>
    </source>
</evidence>
<name>A0A4V4H3V7_MUSBA</name>
<gene>
    <name evidence="5" type="ORF">C4D60_Mb06t12780</name>
</gene>
<dbReference type="PANTHER" id="PTHR21495">
    <property type="entry name" value="NUCLEOPORIN-RELATED"/>
    <property type="match status" value="1"/>
</dbReference>
<dbReference type="Proteomes" id="UP000317650">
    <property type="component" value="Chromosome 6"/>
</dbReference>
<comment type="similarity">
    <text evidence="1 4">Belongs to the plant dirigent protein family.</text>
</comment>
<dbReference type="GO" id="GO:0009699">
    <property type="term" value="P:phenylpropanoid biosynthetic process"/>
    <property type="evidence" value="ECO:0007669"/>
    <property type="project" value="UniProtKB-ARBA"/>
</dbReference>
<keyword evidence="3 4" id="KW-0964">Secreted</keyword>
<dbReference type="Pfam" id="PF03018">
    <property type="entry name" value="Dirigent"/>
    <property type="match status" value="1"/>
</dbReference>
<comment type="function">
    <text evidence="4">Dirigent proteins impart stereoselectivity on the phenoxy radical-coupling reaction, yielding optically active lignans from two molecules of coniferyl alcohol in the biosynthesis of lignans, flavonolignans, and alkaloids and thus plays a central role in plant secondary metabolism.</text>
</comment>
<keyword evidence="6" id="KW-1185">Reference proteome</keyword>
<dbReference type="GO" id="GO:0048046">
    <property type="term" value="C:apoplast"/>
    <property type="evidence" value="ECO:0007669"/>
    <property type="project" value="UniProtKB-SubCell"/>
</dbReference>
<organism evidence="5 6">
    <name type="scientific">Musa balbisiana</name>
    <name type="common">Banana</name>
    <dbReference type="NCBI Taxonomy" id="52838"/>
    <lineage>
        <taxon>Eukaryota</taxon>
        <taxon>Viridiplantae</taxon>
        <taxon>Streptophyta</taxon>
        <taxon>Embryophyta</taxon>
        <taxon>Tracheophyta</taxon>
        <taxon>Spermatophyta</taxon>
        <taxon>Magnoliopsida</taxon>
        <taxon>Liliopsida</taxon>
        <taxon>Zingiberales</taxon>
        <taxon>Musaceae</taxon>
        <taxon>Musa</taxon>
    </lineage>
</organism>
<proteinExistence type="inferred from homology"/>
<evidence type="ECO:0000256" key="3">
    <source>
        <dbReference type="ARBA" id="ARBA00022525"/>
    </source>
</evidence>
<dbReference type="Gene3D" id="2.40.480.10">
    <property type="entry name" value="Allene oxide cyclase-like"/>
    <property type="match status" value="1"/>
</dbReference>
<keyword evidence="4" id="KW-0052">Apoplast</keyword>
<comment type="caution">
    <text evidence="5">The sequence shown here is derived from an EMBL/GenBank/DDBJ whole genome shotgun (WGS) entry which is preliminary data.</text>
</comment>
<evidence type="ECO:0000256" key="1">
    <source>
        <dbReference type="ARBA" id="ARBA00010746"/>
    </source>
</evidence>
<evidence type="ECO:0000256" key="2">
    <source>
        <dbReference type="ARBA" id="ARBA00011738"/>
    </source>
</evidence>
<dbReference type="InterPro" id="IPR044859">
    <property type="entry name" value="Allene_oxi_cyc_Dirigent"/>
</dbReference>
<reference evidence="5 6" key="1">
    <citation type="journal article" date="2019" name="Nat. Plants">
        <title>Genome sequencing of Musa balbisiana reveals subgenome evolution and function divergence in polyploid bananas.</title>
        <authorList>
            <person name="Yao X."/>
        </authorList>
    </citation>
    <scope>NUCLEOTIDE SEQUENCE [LARGE SCALE GENOMIC DNA]</scope>
    <source>
        <strain evidence="6">cv. DH-PKW</strain>
        <tissue evidence="5">Leaves</tissue>
    </source>
</reference>
<evidence type="ECO:0000313" key="6">
    <source>
        <dbReference type="Proteomes" id="UP000317650"/>
    </source>
</evidence>
<comment type="subcellular location">
    <subcellularLocation>
        <location evidence="4">Secreted</location>
        <location evidence="4">Extracellular space</location>
        <location evidence="4">Apoplast</location>
    </subcellularLocation>
</comment>
<evidence type="ECO:0000256" key="4">
    <source>
        <dbReference type="RuleBase" id="RU363099"/>
    </source>
</evidence>
<dbReference type="AlphaFoldDB" id="A0A4V4H3V7"/>
<comment type="subunit">
    <text evidence="2 4">Homodimer.</text>
</comment>